<dbReference type="GO" id="GO:0003700">
    <property type="term" value="F:DNA-binding transcription factor activity"/>
    <property type="evidence" value="ECO:0007669"/>
    <property type="project" value="InterPro"/>
</dbReference>
<keyword evidence="5" id="KW-0804">Transcription</keyword>
<dbReference type="GO" id="GO:0005634">
    <property type="term" value="C:nucleus"/>
    <property type="evidence" value="ECO:0007669"/>
    <property type="project" value="TreeGrafter"/>
</dbReference>
<dbReference type="RefSeq" id="XP_039138938.1">
    <property type="nucleotide sequence ID" value="XM_039283004.1"/>
</dbReference>
<evidence type="ECO:0000259" key="8">
    <source>
        <dbReference type="PROSITE" id="PS50888"/>
    </source>
</evidence>
<dbReference type="InterPro" id="IPR036638">
    <property type="entry name" value="HLH_DNA-bd_sf"/>
</dbReference>
<keyword evidence="9" id="KW-1185">Reference proteome</keyword>
<dbReference type="PROSITE" id="PS50888">
    <property type="entry name" value="BHLH"/>
    <property type="match status" value="1"/>
</dbReference>
<dbReference type="GO" id="GO:0010052">
    <property type="term" value="P:guard cell differentiation"/>
    <property type="evidence" value="ECO:0007669"/>
    <property type="project" value="InterPro"/>
</dbReference>
<dbReference type="Gene3D" id="4.10.280.10">
    <property type="entry name" value="Helix-loop-helix DNA-binding domain"/>
    <property type="match status" value="1"/>
</dbReference>
<dbReference type="Pfam" id="PF00010">
    <property type="entry name" value="HLH"/>
    <property type="match status" value="1"/>
</dbReference>
<dbReference type="PANTHER" id="PTHR46684:SF16">
    <property type="entry name" value="TRANSCRIPTION FACTOR BHLH67-LIKE ISOFORM X2"/>
    <property type="match status" value="1"/>
</dbReference>
<name>A0AB40CG72_DIOCR</name>
<comment type="similarity">
    <text evidence="2">Belongs to the bHLH protein family.</text>
</comment>
<dbReference type="Pfam" id="PF22754">
    <property type="entry name" value="bHLH-TF_ACT-like_plant"/>
    <property type="match status" value="1"/>
</dbReference>
<dbReference type="Proteomes" id="UP001515500">
    <property type="component" value="Chromosome 14"/>
</dbReference>
<dbReference type="PANTHER" id="PTHR46684">
    <property type="entry name" value="TRANSCRIPTION FACTOR FAMA"/>
    <property type="match status" value="1"/>
</dbReference>
<dbReference type="GO" id="GO:0046983">
    <property type="term" value="F:protein dimerization activity"/>
    <property type="evidence" value="ECO:0007669"/>
    <property type="project" value="InterPro"/>
</dbReference>
<feature type="region of interest" description="Disordered" evidence="7">
    <location>
        <begin position="1"/>
        <end position="23"/>
    </location>
</feature>
<evidence type="ECO:0000256" key="4">
    <source>
        <dbReference type="ARBA" id="ARBA00023125"/>
    </source>
</evidence>
<dbReference type="GO" id="GO:0045893">
    <property type="term" value="P:positive regulation of DNA-templated transcription"/>
    <property type="evidence" value="ECO:0007669"/>
    <property type="project" value="TreeGrafter"/>
</dbReference>
<reference evidence="10" key="1">
    <citation type="submission" date="2025-08" db="UniProtKB">
        <authorList>
            <consortium name="RefSeq"/>
        </authorList>
    </citation>
    <scope>IDENTIFICATION</scope>
</reference>
<evidence type="ECO:0000256" key="7">
    <source>
        <dbReference type="SAM" id="MobiDB-lite"/>
    </source>
</evidence>
<evidence type="ECO:0000256" key="1">
    <source>
        <dbReference type="ARBA" id="ARBA00004123"/>
    </source>
</evidence>
<comment type="subcellular location">
    <subcellularLocation>
        <location evidence="1">Nucleus</location>
    </subcellularLocation>
</comment>
<keyword evidence="4" id="KW-0238">DNA-binding</keyword>
<dbReference type="AlphaFoldDB" id="A0AB40CG72"/>
<protein>
    <submittedName>
        <fullName evidence="10">Transcription factor bHLH57-like</fullName>
    </submittedName>
</protein>
<keyword evidence="3" id="KW-0805">Transcription regulation</keyword>
<keyword evidence="6" id="KW-0539">Nucleus</keyword>
<dbReference type="SUPFAM" id="SSF47459">
    <property type="entry name" value="HLH, helix-loop-helix DNA-binding domain"/>
    <property type="match status" value="1"/>
</dbReference>
<evidence type="ECO:0000313" key="9">
    <source>
        <dbReference type="Proteomes" id="UP001515500"/>
    </source>
</evidence>
<dbReference type="GeneID" id="120276278"/>
<dbReference type="SMART" id="SM00353">
    <property type="entry name" value="HLH"/>
    <property type="match status" value="1"/>
</dbReference>
<dbReference type="InterPro" id="IPR054502">
    <property type="entry name" value="bHLH-TF_ACT-like_plant"/>
</dbReference>
<organism evidence="9 10">
    <name type="scientific">Dioscorea cayennensis subsp. rotundata</name>
    <name type="common">White Guinea yam</name>
    <name type="synonym">Dioscorea rotundata</name>
    <dbReference type="NCBI Taxonomy" id="55577"/>
    <lineage>
        <taxon>Eukaryota</taxon>
        <taxon>Viridiplantae</taxon>
        <taxon>Streptophyta</taxon>
        <taxon>Embryophyta</taxon>
        <taxon>Tracheophyta</taxon>
        <taxon>Spermatophyta</taxon>
        <taxon>Magnoliopsida</taxon>
        <taxon>Liliopsida</taxon>
        <taxon>Dioscoreales</taxon>
        <taxon>Dioscoreaceae</taxon>
        <taxon>Dioscorea</taxon>
    </lineage>
</organism>
<accession>A0AB40CG72</accession>
<sequence length="204" mass="22900">MQTRGDEDGDEEKKKKKCKKRSCPTTCIDNQRKTHITVERNRRRLMNDHLAALRSLMPPMYVQRGDQASVVAGAIEFVKELEQLLLTLHAEKKSSSSSLTPAGFFFISPQFTGEGAHRVEVEASLVQGHVNLKVLSPRWPGQLVRVIAALEELRFTVQHLNVTSLSSNSIFYSLNLKMEEECRLGSADEIASSVHQIFCCINTS</sequence>
<evidence type="ECO:0000313" key="10">
    <source>
        <dbReference type="RefSeq" id="XP_039138938.1"/>
    </source>
</evidence>
<gene>
    <name evidence="10" type="primary">LOC120276278</name>
</gene>
<dbReference type="InterPro" id="IPR044283">
    <property type="entry name" value="FAMA/SPEECHLESS/MUTE-like"/>
</dbReference>
<evidence type="ECO:0000256" key="5">
    <source>
        <dbReference type="ARBA" id="ARBA00023163"/>
    </source>
</evidence>
<proteinExistence type="inferred from homology"/>
<evidence type="ECO:0000256" key="6">
    <source>
        <dbReference type="ARBA" id="ARBA00023242"/>
    </source>
</evidence>
<evidence type="ECO:0000256" key="3">
    <source>
        <dbReference type="ARBA" id="ARBA00023015"/>
    </source>
</evidence>
<feature type="domain" description="BHLH" evidence="8">
    <location>
        <begin position="30"/>
        <end position="81"/>
    </location>
</feature>
<evidence type="ECO:0000256" key="2">
    <source>
        <dbReference type="ARBA" id="ARBA00005510"/>
    </source>
</evidence>
<dbReference type="InterPro" id="IPR011598">
    <property type="entry name" value="bHLH_dom"/>
</dbReference>
<dbReference type="GO" id="GO:0003677">
    <property type="term" value="F:DNA binding"/>
    <property type="evidence" value="ECO:0007669"/>
    <property type="project" value="UniProtKB-KW"/>
</dbReference>